<evidence type="ECO:0000313" key="2">
    <source>
        <dbReference type="Proteomes" id="UP001501020"/>
    </source>
</evidence>
<evidence type="ECO:0000313" key="1">
    <source>
        <dbReference type="EMBL" id="GAA2155907.1"/>
    </source>
</evidence>
<accession>A0ABN3A7Y8</accession>
<organism evidence="1 2">
    <name type="scientific">Actinomadura napierensis</name>
    <dbReference type="NCBI Taxonomy" id="267854"/>
    <lineage>
        <taxon>Bacteria</taxon>
        <taxon>Bacillati</taxon>
        <taxon>Actinomycetota</taxon>
        <taxon>Actinomycetes</taxon>
        <taxon>Streptosporangiales</taxon>
        <taxon>Thermomonosporaceae</taxon>
        <taxon>Actinomadura</taxon>
    </lineage>
</organism>
<reference evidence="1 2" key="1">
    <citation type="journal article" date="2019" name="Int. J. Syst. Evol. Microbiol.">
        <title>The Global Catalogue of Microorganisms (GCM) 10K type strain sequencing project: providing services to taxonomists for standard genome sequencing and annotation.</title>
        <authorList>
            <consortium name="The Broad Institute Genomics Platform"/>
            <consortium name="The Broad Institute Genome Sequencing Center for Infectious Disease"/>
            <person name="Wu L."/>
            <person name="Ma J."/>
        </authorList>
    </citation>
    <scope>NUCLEOTIDE SEQUENCE [LARGE SCALE GENOMIC DNA]</scope>
    <source>
        <strain evidence="1 2">JCM 13850</strain>
    </source>
</reference>
<keyword evidence="2" id="KW-1185">Reference proteome</keyword>
<name>A0ABN3A7Y8_9ACTN</name>
<comment type="caution">
    <text evidence="1">The sequence shown here is derived from an EMBL/GenBank/DDBJ whole genome shotgun (WGS) entry which is preliminary data.</text>
</comment>
<dbReference type="Proteomes" id="UP001501020">
    <property type="component" value="Unassembled WGS sequence"/>
</dbReference>
<gene>
    <name evidence="1" type="ORF">GCM10009727_64210</name>
</gene>
<sequence>MPPCPLTSTSFGTPALRSDSATSRTTACRVAAEMLTVPGHPACSCEQEIVTGGSSRTGCASAISAATVQAITVSVASGRNGPCCSKLPTGSTATRTSRSSALVCIGTMRPTLPRRPATPPYSRRPVAPDDLIAATRIAYRLCRT</sequence>
<dbReference type="EMBL" id="BAAAMR010000070">
    <property type="protein sequence ID" value="GAA2155907.1"/>
    <property type="molecule type" value="Genomic_DNA"/>
</dbReference>
<protein>
    <submittedName>
        <fullName evidence="1">Uncharacterized protein</fullName>
    </submittedName>
</protein>
<proteinExistence type="predicted"/>